<dbReference type="KEGG" id="ncr:NCU09389"/>
<protein>
    <submittedName>
        <fullName evidence="1">Uncharacterized protein</fullName>
    </submittedName>
</protein>
<sequence>MPYAGRILCPVEKKEGGKKRRMQSRYVAAQPQTLVNHGDALAKILFEPDGSVGTTGAGANDSDINVDRVLSRSRGQYLGGSVDDYVRTRCWSRPRSFLFKARGD</sequence>
<name>Q7S2A2_NEUCR</name>
<dbReference type="RefSeq" id="XP_958732.2">
    <property type="nucleotide sequence ID" value="XM_953639.2"/>
</dbReference>
<organism evidence="1 2">
    <name type="scientific">Neurospora crassa (strain ATCC 24698 / 74-OR23-1A / CBS 708.71 / DSM 1257 / FGSC 987)</name>
    <dbReference type="NCBI Taxonomy" id="367110"/>
    <lineage>
        <taxon>Eukaryota</taxon>
        <taxon>Fungi</taxon>
        <taxon>Dikarya</taxon>
        <taxon>Ascomycota</taxon>
        <taxon>Pezizomycotina</taxon>
        <taxon>Sordariomycetes</taxon>
        <taxon>Sordariomycetidae</taxon>
        <taxon>Sordariales</taxon>
        <taxon>Sordariaceae</taxon>
        <taxon>Neurospora</taxon>
    </lineage>
</organism>
<evidence type="ECO:0000313" key="1">
    <source>
        <dbReference type="EMBL" id="EAA29496.2"/>
    </source>
</evidence>
<dbReference type="PaxDb" id="5141-EFNCRP00000009240"/>
<dbReference type="HOGENOM" id="CLU_2513168_0_0_1"/>
<dbReference type="Proteomes" id="UP000001805">
    <property type="component" value="Chromosome 7, Linkage Group VII"/>
</dbReference>
<dbReference type="InParanoid" id="Q7S2A2"/>
<dbReference type="EMBL" id="CM002242">
    <property type="protein sequence ID" value="EAA29496.2"/>
    <property type="molecule type" value="Genomic_DNA"/>
</dbReference>
<proteinExistence type="predicted"/>
<accession>Q7S2A2</accession>
<evidence type="ECO:0000313" key="2">
    <source>
        <dbReference type="Proteomes" id="UP000001805"/>
    </source>
</evidence>
<reference evidence="1 2" key="1">
    <citation type="journal article" date="2003" name="Nature">
        <title>The genome sequence of the filamentous fungus Neurospora crassa.</title>
        <authorList>
            <person name="Galagan J.E."/>
            <person name="Calvo S.E."/>
            <person name="Borkovich K.A."/>
            <person name="Selker E.U."/>
            <person name="Read N.D."/>
            <person name="Jaffe D."/>
            <person name="FitzHugh W."/>
            <person name="Ma L.J."/>
            <person name="Smirnov S."/>
            <person name="Purcell S."/>
            <person name="Rehman B."/>
            <person name="Elkins T."/>
            <person name="Engels R."/>
            <person name="Wang S."/>
            <person name="Nielsen C.B."/>
            <person name="Butler J."/>
            <person name="Endrizzi M."/>
            <person name="Qui D."/>
            <person name="Ianakiev P."/>
            <person name="Bell-Pedersen D."/>
            <person name="Nelson M.A."/>
            <person name="Werner-Washburne M."/>
            <person name="Selitrennikoff C.P."/>
            <person name="Kinsey J.A."/>
            <person name="Braun E.L."/>
            <person name="Zelter A."/>
            <person name="Schulte U."/>
            <person name="Kothe G.O."/>
            <person name="Jedd G."/>
            <person name="Mewes W."/>
            <person name="Staben C."/>
            <person name="Marcotte E."/>
            <person name="Greenberg D."/>
            <person name="Roy A."/>
            <person name="Foley K."/>
            <person name="Naylor J."/>
            <person name="Stange-Thomann N."/>
            <person name="Barrett R."/>
            <person name="Gnerre S."/>
            <person name="Kamal M."/>
            <person name="Kamvysselis M."/>
            <person name="Mauceli E."/>
            <person name="Bielke C."/>
            <person name="Rudd S."/>
            <person name="Frishman D."/>
            <person name="Krystofova S."/>
            <person name="Rasmussen C."/>
            <person name="Metzenberg R.L."/>
            <person name="Perkins D.D."/>
            <person name="Kroken S."/>
            <person name="Cogoni C."/>
            <person name="Macino G."/>
            <person name="Catcheside D."/>
            <person name="Li W."/>
            <person name="Pratt R.J."/>
            <person name="Osmani S.A."/>
            <person name="DeSouza C.P."/>
            <person name="Glass L."/>
            <person name="Orbach M.J."/>
            <person name="Berglund J.A."/>
            <person name="Voelker R."/>
            <person name="Yarden O."/>
            <person name="Plamann M."/>
            <person name="Seiler S."/>
            <person name="Dunlap J."/>
            <person name="Radford A."/>
            <person name="Aramayo R."/>
            <person name="Natvig D.O."/>
            <person name="Alex L.A."/>
            <person name="Mannhaupt G."/>
            <person name="Ebbole D.J."/>
            <person name="Freitag M."/>
            <person name="Paulsen I."/>
            <person name="Sachs M.S."/>
            <person name="Lander E.S."/>
            <person name="Nusbaum C."/>
            <person name="Birren B."/>
        </authorList>
    </citation>
    <scope>NUCLEOTIDE SEQUENCE [LARGE SCALE GENOMIC DNA]</scope>
    <source>
        <strain evidence="2">ATCC 24698 / 74-OR23-1A / CBS 708.71 / DSM 1257 / FGSC 987</strain>
    </source>
</reference>
<gene>
    <name evidence="1" type="ORF">NCU09389</name>
</gene>
<dbReference type="AlphaFoldDB" id="Q7S2A2"/>
<dbReference type="VEuPathDB" id="FungiDB:NCU09389"/>
<keyword evidence="2" id="KW-1185">Reference proteome</keyword>
<dbReference type="GeneID" id="3874894"/>